<dbReference type="OrthoDB" id="4161134at2759"/>
<reference evidence="1" key="1">
    <citation type="submission" date="2013-03" db="EMBL/GenBank/DDBJ databases">
        <title>The Genome Sequence of Cladophialophora carrionii CBS 160.54.</title>
        <authorList>
            <consortium name="The Broad Institute Genomics Platform"/>
            <person name="Cuomo C."/>
            <person name="de Hoog S."/>
            <person name="Gorbushina A."/>
            <person name="Walker B."/>
            <person name="Young S.K."/>
            <person name="Zeng Q."/>
            <person name="Gargeya S."/>
            <person name="Fitzgerald M."/>
            <person name="Haas B."/>
            <person name="Abouelleil A."/>
            <person name="Allen A.W."/>
            <person name="Alvarado L."/>
            <person name="Arachchi H.M."/>
            <person name="Berlin A.M."/>
            <person name="Chapman S.B."/>
            <person name="Gainer-Dewar J."/>
            <person name="Goldberg J."/>
            <person name="Griggs A."/>
            <person name="Gujja S."/>
            <person name="Hansen M."/>
            <person name="Howarth C."/>
            <person name="Imamovic A."/>
            <person name="Ireland A."/>
            <person name="Larimer J."/>
            <person name="McCowan C."/>
            <person name="Murphy C."/>
            <person name="Pearson M."/>
            <person name="Poon T.W."/>
            <person name="Priest M."/>
            <person name="Roberts A."/>
            <person name="Saif S."/>
            <person name="Shea T."/>
            <person name="Sisk P."/>
            <person name="Sykes S."/>
            <person name="Wortman J."/>
            <person name="Nusbaum C."/>
            <person name="Birren B."/>
        </authorList>
    </citation>
    <scope>NUCLEOTIDE SEQUENCE [LARGE SCALE GENOMIC DNA]</scope>
    <source>
        <strain evidence="1">CBS 160.54</strain>
    </source>
</reference>
<accession>V9DMC4</accession>
<dbReference type="EMBL" id="KI635850">
    <property type="protein sequence ID" value="ETI27107.1"/>
    <property type="molecule type" value="Genomic_DNA"/>
</dbReference>
<sequence>MATRQANNYTRREIEAAETLVSFHNKIVEFVGPRDAPASHQLHPVMVPHLPAGVQSTGRQQMPPPPRPPPFPASRQVNMAKCHPRDTAVRCTDKHRRCLSRLQSRLCTESRFWDKERSTGRVKVRDRPSPTTMVHMRPWRGHFLLLLPQRHLHHVKSEVLQQRGLGEPSQHTRTAVTCATTPSRLGWGRWSITWSTSTVSPERTSIGARLEDTKVQMLW</sequence>
<proteinExistence type="predicted"/>
<dbReference type="HOGENOM" id="CLU_1261379_0_0_1"/>
<name>V9DMC4_9EURO</name>
<dbReference type="AlphaFoldDB" id="V9DMC4"/>
<dbReference type="RefSeq" id="XP_008724004.1">
    <property type="nucleotide sequence ID" value="XM_008725782.1"/>
</dbReference>
<evidence type="ECO:0000313" key="1">
    <source>
        <dbReference type="EMBL" id="ETI27107.1"/>
    </source>
</evidence>
<organism evidence="1">
    <name type="scientific">Cladophialophora carrionii CBS 160.54</name>
    <dbReference type="NCBI Taxonomy" id="1279043"/>
    <lineage>
        <taxon>Eukaryota</taxon>
        <taxon>Fungi</taxon>
        <taxon>Dikarya</taxon>
        <taxon>Ascomycota</taxon>
        <taxon>Pezizomycotina</taxon>
        <taxon>Eurotiomycetes</taxon>
        <taxon>Chaetothyriomycetidae</taxon>
        <taxon>Chaetothyriales</taxon>
        <taxon>Herpotrichiellaceae</taxon>
        <taxon>Cladophialophora</taxon>
    </lineage>
</organism>
<gene>
    <name evidence="1" type="ORF">G647_09789</name>
</gene>
<dbReference type="GeneID" id="19988282"/>
<dbReference type="VEuPathDB" id="FungiDB:G647_09789"/>
<dbReference type="Proteomes" id="UP000030678">
    <property type="component" value="Unassembled WGS sequence"/>
</dbReference>
<protein>
    <submittedName>
        <fullName evidence="1">Uncharacterized protein</fullName>
    </submittedName>
</protein>